<reference evidence="1" key="1">
    <citation type="submission" date="2018-05" db="EMBL/GenBank/DDBJ databases">
        <authorList>
            <person name="Lanie J.A."/>
            <person name="Ng W.-L."/>
            <person name="Kazmierczak K.M."/>
            <person name="Andrzejewski T.M."/>
            <person name="Davidsen T.M."/>
            <person name="Wayne K.J."/>
            <person name="Tettelin H."/>
            <person name="Glass J.I."/>
            <person name="Rusch D."/>
            <person name="Podicherti R."/>
            <person name="Tsui H.-C.T."/>
            <person name="Winkler M.E."/>
        </authorList>
    </citation>
    <scope>NUCLEOTIDE SEQUENCE</scope>
</reference>
<protein>
    <submittedName>
        <fullName evidence="1">Uncharacterized protein</fullName>
    </submittedName>
</protein>
<dbReference type="EMBL" id="UINC01014242">
    <property type="protein sequence ID" value="SVA60898.1"/>
    <property type="molecule type" value="Genomic_DNA"/>
</dbReference>
<organism evidence="1">
    <name type="scientific">marine metagenome</name>
    <dbReference type="NCBI Taxonomy" id="408172"/>
    <lineage>
        <taxon>unclassified sequences</taxon>
        <taxon>metagenomes</taxon>
        <taxon>ecological metagenomes</taxon>
    </lineage>
</organism>
<accession>A0A381X8A5</accession>
<gene>
    <name evidence="1" type="ORF">METZ01_LOCUS113752</name>
</gene>
<evidence type="ECO:0000313" key="1">
    <source>
        <dbReference type="EMBL" id="SVA60898.1"/>
    </source>
</evidence>
<proteinExistence type="predicted"/>
<sequence length="69" mass="8077">MPQIVITIEAESGHIIQTQILAKTMQDEEYALDRLKLFLPALHKLRKSLRGIIHLFNIFEYQEDLNGDR</sequence>
<dbReference type="AlphaFoldDB" id="A0A381X8A5"/>
<name>A0A381X8A5_9ZZZZ</name>